<name>A0A2G2V094_CAPBA</name>
<dbReference type="GO" id="GO:0005886">
    <property type="term" value="C:plasma membrane"/>
    <property type="evidence" value="ECO:0007669"/>
    <property type="project" value="TreeGrafter"/>
</dbReference>
<reference evidence="1 2" key="1">
    <citation type="journal article" date="2017" name="Genome Biol.">
        <title>New reference genome sequences of hot pepper reveal the massive evolution of plant disease-resistance genes by retroduplication.</title>
        <authorList>
            <person name="Kim S."/>
            <person name="Park J."/>
            <person name="Yeom S.I."/>
            <person name="Kim Y.M."/>
            <person name="Seo E."/>
            <person name="Kim K.T."/>
            <person name="Kim M.S."/>
            <person name="Lee J.M."/>
            <person name="Cheong K."/>
            <person name="Shin H.S."/>
            <person name="Kim S.B."/>
            <person name="Han K."/>
            <person name="Lee J."/>
            <person name="Park M."/>
            <person name="Lee H.A."/>
            <person name="Lee H.Y."/>
            <person name="Lee Y."/>
            <person name="Oh S."/>
            <person name="Lee J.H."/>
            <person name="Choi E."/>
            <person name="Choi E."/>
            <person name="Lee S.E."/>
            <person name="Jeon J."/>
            <person name="Kim H."/>
            <person name="Choi G."/>
            <person name="Song H."/>
            <person name="Lee J."/>
            <person name="Lee S.C."/>
            <person name="Kwon J.K."/>
            <person name="Lee H.Y."/>
            <person name="Koo N."/>
            <person name="Hong Y."/>
            <person name="Kim R.W."/>
            <person name="Kang W.H."/>
            <person name="Huh J.H."/>
            <person name="Kang B.C."/>
            <person name="Yang T.J."/>
            <person name="Lee Y.H."/>
            <person name="Bennetzen J.L."/>
            <person name="Choi D."/>
        </authorList>
    </citation>
    <scope>NUCLEOTIDE SEQUENCE [LARGE SCALE GENOMIC DNA]</scope>
    <source>
        <strain evidence="2">cv. PBC81</strain>
    </source>
</reference>
<evidence type="ECO:0000313" key="1">
    <source>
        <dbReference type="EMBL" id="PHT26389.1"/>
    </source>
</evidence>
<accession>A0A2G2V094</accession>
<dbReference type="EMBL" id="MLFT02000826">
    <property type="protein sequence ID" value="PHT26389.1"/>
    <property type="molecule type" value="Genomic_DNA"/>
</dbReference>
<evidence type="ECO:0000313" key="2">
    <source>
        <dbReference type="Proteomes" id="UP000224567"/>
    </source>
</evidence>
<proteinExistence type="predicted"/>
<dbReference type="STRING" id="33114.A0A2G2V094"/>
<keyword evidence="2" id="KW-1185">Reference proteome</keyword>
<sequence length="125" mass="14442">MAALPHSDSRRKYSWWWDSHSPKNSKWLQDNLTDLLRMMFWAALHNLKSARERGYSSSGETKSYLLLTEPSVRGPSSTCYEAPVFGGGKLDLLRSRVAVLAFFLEWIEEENSDENVFAFLMDNTF</sequence>
<dbReference type="Proteomes" id="UP000224567">
    <property type="component" value="Unassembled WGS sequence"/>
</dbReference>
<protein>
    <submittedName>
        <fullName evidence="1">Uncharacterized protein</fullName>
    </submittedName>
</protein>
<organism evidence="1 2">
    <name type="scientific">Capsicum baccatum</name>
    <name type="common">Peruvian pepper</name>
    <dbReference type="NCBI Taxonomy" id="33114"/>
    <lineage>
        <taxon>Eukaryota</taxon>
        <taxon>Viridiplantae</taxon>
        <taxon>Streptophyta</taxon>
        <taxon>Embryophyta</taxon>
        <taxon>Tracheophyta</taxon>
        <taxon>Spermatophyta</taxon>
        <taxon>Magnoliopsida</taxon>
        <taxon>eudicotyledons</taxon>
        <taxon>Gunneridae</taxon>
        <taxon>Pentapetalae</taxon>
        <taxon>asterids</taxon>
        <taxon>lamiids</taxon>
        <taxon>Solanales</taxon>
        <taxon>Solanaceae</taxon>
        <taxon>Solanoideae</taxon>
        <taxon>Capsiceae</taxon>
        <taxon>Capsicum</taxon>
    </lineage>
</organism>
<dbReference type="PANTHER" id="PTHR32258">
    <property type="entry name" value="PROTEIN NETWORKED 4A"/>
    <property type="match status" value="1"/>
</dbReference>
<dbReference type="GO" id="GO:0051015">
    <property type="term" value="F:actin filament binding"/>
    <property type="evidence" value="ECO:0007669"/>
    <property type="project" value="TreeGrafter"/>
</dbReference>
<dbReference type="InterPro" id="IPR051861">
    <property type="entry name" value="NET_actin-binding_domain"/>
</dbReference>
<comment type="caution">
    <text evidence="1">The sequence shown here is derived from an EMBL/GenBank/DDBJ whole genome shotgun (WGS) entry which is preliminary data.</text>
</comment>
<dbReference type="OrthoDB" id="1736237at2759"/>
<dbReference type="PANTHER" id="PTHR32258:SF6">
    <property type="entry name" value="PROTEIN NETWORKED 1A"/>
    <property type="match status" value="1"/>
</dbReference>
<dbReference type="AlphaFoldDB" id="A0A2G2V094"/>
<gene>
    <name evidence="1" type="ORF">CQW23_34000</name>
</gene>
<reference evidence="2" key="2">
    <citation type="journal article" date="2017" name="J. Anim. Genet.">
        <title>Multiple reference genome sequences of hot pepper reveal the massive evolution of plant disease resistance genes by retroduplication.</title>
        <authorList>
            <person name="Kim S."/>
            <person name="Park J."/>
            <person name="Yeom S.-I."/>
            <person name="Kim Y.-M."/>
            <person name="Seo E."/>
            <person name="Kim K.-T."/>
            <person name="Kim M.-S."/>
            <person name="Lee J.M."/>
            <person name="Cheong K."/>
            <person name="Shin H.-S."/>
            <person name="Kim S.-B."/>
            <person name="Han K."/>
            <person name="Lee J."/>
            <person name="Park M."/>
            <person name="Lee H.-A."/>
            <person name="Lee H.-Y."/>
            <person name="Lee Y."/>
            <person name="Oh S."/>
            <person name="Lee J.H."/>
            <person name="Choi E."/>
            <person name="Choi E."/>
            <person name="Lee S.E."/>
            <person name="Jeon J."/>
            <person name="Kim H."/>
            <person name="Choi G."/>
            <person name="Song H."/>
            <person name="Lee J."/>
            <person name="Lee S.-C."/>
            <person name="Kwon J.-K."/>
            <person name="Lee H.-Y."/>
            <person name="Koo N."/>
            <person name="Hong Y."/>
            <person name="Kim R.W."/>
            <person name="Kang W.-H."/>
            <person name="Huh J.H."/>
            <person name="Kang B.-C."/>
            <person name="Yang T.-J."/>
            <person name="Lee Y.-H."/>
            <person name="Bennetzen J.L."/>
            <person name="Choi D."/>
        </authorList>
    </citation>
    <scope>NUCLEOTIDE SEQUENCE [LARGE SCALE GENOMIC DNA]</scope>
    <source>
        <strain evidence="2">cv. PBC81</strain>
    </source>
</reference>